<keyword evidence="4 9" id="KW-0805">Transcription regulation</keyword>
<keyword evidence="3 9" id="KW-0862">Zinc</keyword>
<dbReference type="GO" id="GO:0000978">
    <property type="term" value="F:RNA polymerase II cis-regulatory region sequence-specific DNA binding"/>
    <property type="evidence" value="ECO:0007669"/>
    <property type="project" value="TreeGrafter"/>
</dbReference>
<sequence length="398" mass="46355">MSAMESNFSHSYRNASSSTNGHEPGKHYSLDNMDLPLKCRICGDKASGFHYGVHSCEGCKGFFRRTHRMKLQYKPCPYSKTKPCKISLSTRNKCQYCRFQKCIAVGMSHDASRFGRMPREERLRLMEELTHEEHEASEEDKRRAELRELTERIHQAYKDIWAMSFHPTLEARTNKLKEERLGVIEEVNIDIDTRPMRELTDIDDIAAFLRNALQTAIESLAQFAKKLPEFRSLDINDQVSLLKHAGFEIAMIATASRYMADGLWFPSGGVYFKKRLLEDLDTIFFEDKFKFFEKMKKLNLTEKELALFCVLALAAPDRDDLTQREEVEKFQEVILEALEWEVQQNHHGNPLVLPRLLSRLVDLRQLKLEHVQQIQQLMLLDDPRYNGPTPLMMEVYGL</sequence>
<dbReference type="PRINTS" id="PR00398">
    <property type="entry name" value="STRDHORMONER"/>
</dbReference>
<name>A0A914B3T2_PATMI</name>
<comment type="similarity">
    <text evidence="9">Belongs to the nuclear hormone receptor family.</text>
</comment>
<dbReference type="GO" id="GO:0045944">
    <property type="term" value="P:positive regulation of transcription by RNA polymerase II"/>
    <property type="evidence" value="ECO:0007669"/>
    <property type="project" value="TreeGrafter"/>
</dbReference>
<reference evidence="13" key="1">
    <citation type="submission" date="2022-11" db="UniProtKB">
        <authorList>
            <consortium name="EnsemblMetazoa"/>
        </authorList>
    </citation>
    <scope>IDENTIFICATION</scope>
</reference>
<evidence type="ECO:0000259" key="11">
    <source>
        <dbReference type="PROSITE" id="PS51030"/>
    </source>
</evidence>
<dbReference type="InterPro" id="IPR035500">
    <property type="entry name" value="NHR-like_dom_sf"/>
</dbReference>
<dbReference type="InterPro" id="IPR050234">
    <property type="entry name" value="Nuclear_hormone_rcpt_NR1"/>
</dbReference>
<evidence type="ECO:0000256" key="5">
    <source>
        <dbReference type="ARBA" id="ARBA00023125"/>
    </source>
</evidence>
<dbReference type="SUPFAM" id="SSF57716">
    <property type="entry name" value="Glucocorticoid receptor-like (DNA-binding domain)"/>
    <property type="match status" value="1"/>
</dbReference>
<dbReference type="PROSITE" id="PS51030">
    <property type="entry name" value="NUCLEAR_REC_DBD_2"/>
    <property type="match status" value="1"/>
</dbReference>
<dbReference type="InterPro" id="IPR001723">
    <property type="entry name" value="Nuclear_hrmn_rcpt"/>
</dbReference>
<dbReference type="GO" id="GO:0000122">
    <property type="term" value="P:negative regulation of transcription by RNA polymerase II"/>
    <property type="evidence" value="ECO:0007669"/>
    <property type="project" value="TreeGrafter"/>
</dbReference>
<feature type="domain" description="Nuclear receptor" evidence="11">
    <location>
        <begin position="36"/>
        <end position="114"/>
    </location>
</feature>
<dbReference type="PANTHER" id="PTHR24082">
    <property type="entry name" value="NUCLEAR HORMONE RECEPTOR"/>
    <property type="match status" value="1"/>
</dbReference>
<dbReference type="InterPro" id="IPR001628">
    <property type="entry name" value="Znf_hrmn_rcpt"/>
</dbReference>
<proteinExistence type="inferred from homology"/>
<evidence type="ECO:0000256" key="6">
    <source>
        <dbReference type="ARBA" id="ARBA00023163"/>
    </source>
</evidence>
<feature type="compositionally biased region" description="Polar residues" evidence="10">
    <location>
        <begin position="1"/>
        <end position="21"/>
    </location>
</feature>
<evidence type="ECO:0000259" key="12">
    <source>
        <dbReference type="PROSITE" id="PS51843"/>
    </source>
</evidence>
<dbReference type="SMART" id="SM00399">
    <property type="entry name" value="ZnF_C4"/>
    <property type="match status" value="1"/>
</dbReference>
<keyword evidence="7 9" id="KW-0675">Receptor</keyword>
<evidence type="ECO:0000256" key="1">
    <source>
        <dbReference type="ARBA" id="ARBA00022723"/>
    </source>
</evidence>
<evidence type="ECO:0000256" key="2">
    <source>
        <dbReference type="ARBA" id="ARBA00022771"/>
    </source>
</evidence>
<dbReference type="GeneID" id="119739907"/>
<dbReference type="RefSeq" id="XP_038070966.1">
    <property type="nucleotide sequence ID" value="XM_038215038.1"/>
</dbReference>
<dbReference type="GO" id="GO:0008270">
    <property type="term" value="F:zinc ion binding"/>
    <property type="evidence" value="ECO:0007669"/>
    <property type="project" value="UniProtKB-KW"/>
</dbReference>
<keyword evidence="5 9" id="KW-0238">DNA-binding</keyword>
<organism evidence="13 14">
    <name type="scientific">Patiria miniata</name>
    <name type="common">Bat star</name>
    <name type="synonym">Asterina miniata</name>
    <dbReference type="NCBI Taxonomy" id="46514"/>
    <lineage>
        <taxon>Eukaryota</taxon>
        <taxon>Metazoa</taxon>
        <taxon>Echinodermata</taxon>
        <taxon>Eleutherozoa</taxon>
        <taxon>Asterozoa</taxon>
        <taxon>Asteroidea</taxon>
        <taxon>Valvatacea</taxon>
        <taxon>Valvatida</taxon>
        <taxon>Asterinidae</taxon>
        <taxon>Patiria</taxon>
    </lineage>
</organism>
<dbReference type="PANTHER" id="PTHR24082:SF497">
    <property type="entry name" value="PEROXISOME PROLIFERATOR-ACTIVATED RECEPTOR GAMMA-LIKE"/>
    <property type="match status" value="1"/>
</dbReference>
<dbReference type="CDD" id="cd06965">
    <property type="entry name" value="NR_DBD_Ppar"/>
    <property type="match status" value="1"/>
</dbReference>
<evidence type="ECO:0000256" key="10">
    <source>
        <dbReference type="SAM" id="MobiDB-lite"/>
    </source>
</evidence>
<dbReference type="OrthoDB" id="7634782at2759"/>
<dbReference type="OMA" id="RKIDYRC"/>
<dbReference type="GO" id="GO:0005634">
    <property type="term" value="C:nucleus"/>
    <property type="evidence" value="ECO:0007669"/>
    <property type="project" value="UniProtKB-SubCell"/>
</dbReference>
<dbReference type="Pfam" id="PF00105">
    <property type="entry name" value="zf-C4"/>
    <property type="match status" value="1"/>
</dbReference>
<evidence type="ECO:0000313" key="13">
    <source>
        <dbReference type="EnsemblMetazoa" id="XP_038070966.1"/>
    </source>
</evidence>
<dbReference type="GO" id="GO:0009755">
    <property type="term" value="P:hormone-mediated signaling pathway"/>
    <property type="evidence" value="ECO:0007669"/>
    <property type="project" value="TreeGrafter"/>
</dbReference>
<dbReference type="PROSITE" id="PS51843">
    <property type="entry name" value="NR_LBD"/>
    <property type="match status" value="1"/>
</dbReference>
<feature type="region of interest" description="Disordered" evidence="10">
    <location>
        <begin position="1"/>
        <end position="27"/>
    </location>
</feature>
<dbReference type="SUPFAM" id="SSF48508">
    <property type="entry name" value="Nuclear receptor ligand-binding domain"/>
    <property type="match status" value="1"/>
</dbReference>
<dbReference type="GO" id="GO:0030154">
    <property type="term" value="P:cell differentiation"/>
    <property type="evidence" value="ECO:0007669"/>
    <property type="project" value="TreeGrafter"/>
</dbReference>
<dbReference type="GO" id="GO:0004879">
    <property type="term" value="F:nuclear receptor activity"/>
    <property type="evidence" value="ECO:0007669"/>
    <property type="project" value="TreeGrafter"/>
</dbReference>
<dbReference type="Pfam" id="PF00104">
    <property type="entry name" value="Hormone_recep"/>
    <property type="match status" value="1"/>
</dbReference>
<evidence type="ECO:0000313" key="14">
    <source>
        <dbReference type="Proteomes" id="UP000887568"/>
    </source>
</evidence>
<keyword evidence="8 9" id="KW-0539">Nucleus</keyword>
<dbReference type="InterPro" id="IPR013088">
    <property type="entry name" value="Znf_NHR/GATA"/>
</dbReference>
<evidence type="ECO:0000256" key="4">
    <source>
        <dbReference type="ARBA" id="ARBA00023015"/>
    </source>
</evidence>
<dbReference type="SMART" id="SM00430">
    <property type="entry name" value="HOLI"/>
    <property type="match status" value="1"/>
</dbReference>
<keyword evidence="1 9" id="KW-0479">Metal-binding</keyword>
<dbReference type="InterPro" id="IPR000536">
    <property type="entry name" value="Nucl_hrmn_rcpt_lig-bd"/>
</dbReference>
<evidence type="ECO:0000256" key="9">
    <source>
        <dbReference type="RuleBase" id="RU004334"/>
    </source>
</evidence>
<keyword evidence="14" id="KW-1185">Reference proteome</keyword>
<feature type="domain" description="NR LBD" evidence="12">
    <location>
        <begin position="145"/>
        <end position="396"/>
    </location>
</feature>
<dbReference type="EnsemblMetazoa" id="XM_038215038.1">
    <property type="protein sequence ID" value="XP_038070966.1"/>
    <property type="gene ID" value="LOC119739907"/>
</dbReference>
<evidence type="ECO:0000256" key="7">
    <source>
        <dbReference type="ARBA" id="ARBA00023170"/>
    </source>
</evidence>
<dbReference type="PROSITE" id="PS00031">
    <property type="entry name" value="NUCLEAR_REC_DBD_1"/>
    <property type="match status" value="1"/>
</dbReference>
<accession>A0A914B3T2</accession>
<comment type="subcellular location">
    <subcellularLocation>
        <location evidence="9">Nucleus</location>
    </subcellularLocation>
</comment>
<evidence type="ECO:0000256" key="3">
    <source>
        <dbReference type="ARBA" id="ARBA00022833"/>
    </source>
</evidence>
<dbReference type="Gene3D" id="3.30.50.10">
    <property type="entry name" value="Erythroid Transcription Factor GATA-1, subunit A"/>
    <property type="match status" value="1"/>
</dbReference>
<dbReference type="GO" id="GO:0019216">
    <property type="term" value="P:regulation of lipid metabolic process"/>
    <property type="evidence" value="ECO:0007669"/>
    <property type="project" value="TreeGrafter"/>
</dbReference>
<dbReference type="Gene3D" id="1.10.565.10">
    <property type="entry name" value="Retinoid X Receptor"/>
    <property type="match status" value="1"/>
</dbReference>
<dbReference type="Proteomes" id="UP000887568">
    <property type="component" value="Unplaced"/>
</dbReference>
<dbReference type="PRINTS" id="PR00047">
    <property type="entry name" value="STROIDFINGER"/>
</dbReference>
<evidence type="ECO:0000256" key="8">
    <source>
        <dbReference type="ARBA" id="ARBA00023242"/>
    </source>
</evidence>
<keyword evidence="6 9" id="KW-0804">Transcription</keyword>
<dbReference type="AlphaFoldDB" id="A0A914B3T2"/>
<keyword evidence="2 9" id="KW-0863">Zinc-finger</keyword>
<protein>
    <submittedName>
        <fullName evidence="13">Uncharacterized protein</fullName>
    </submittedName>
</protein>